<protein>
    <submittedName>
        <fullName evidence="1">Uncharacterized protein</fullName>
    </submittedName>
</protein>
<name>A0ACC0WEC2_9STRA</name>
<sequence>METTNNVTLADVNANCDLEMIRKFIRLRLRIFGSITSADSYLIQRLKTGTYVLDIGRYHSLKRQRLLVEVRTVSIVSTYDEIASYG</sequence>
<comment type="caution">
    <text evidence="1">The sequence shown here is derived from an EMBL/GenBank/DDBJ whole genome shotgun (WGS) entry which is preliminary data.</text>
</comment>
<gene>
    <name evidence="1" type="ORF">PsorP6_016935</name>
</gene>
<keyword evidence="2" id="KW-1185">Reference proteome</keyword>
<dbReference type="EMBL" id="CM047581">
    <property type="protein sequence ID" value="KAI9916293.1"/>
    <property type="molecule type" value="Genomic_DNA"/>
</dbReference>
<proteinExistence type="predicted"/>
<organism evidence="1 2">
    <name type="scientific">Peronosclerospora sorghi</name>
    <dbReference type="NCBI Taxonomy" id="230839"/>
    <lineage>
        <taxon>Eukaryota</taxon>
        <taxon>Sar</taxon>
        <taxon>Stramenopiles</taxon>
        <taxon>Oomycota</taxon>
        <taxon>Peronosporomycetes</taxon>
        <taxon>Peronosporales</taxon>
        <taxon>Peronosporaceae</taxon>
        <taxon>Peronosclerospora</taxon>
    </lineage>
</organism>
<accession>A0ACC0WEC2</accession>
<evidence type="ECO:0000313" key="2">
    <source>
        <dbReference type="Proteomes" id="UP001163321"/>
    </source>
</evidence>
<evidence type="ECO:0000313" key="1">
    <source>
        <dbReference type="EMBL" id="KAI9916293.1"/>
    </source>
</evidence>
<dbReference type="Proteomes" id="UP001163321">
    <property type="component" value="Chromosome 2"/>
</dbReference>
<reference evidence="1 2" key="1">
    <citation type="journal article" date="2022" name="bioRxiv">
        <title>The genome of the oomycete Peronosclerospora sorghi, a cosmopolitan pathogen of maize and sorghum, is inflated with dispersed pseudogenes.</title>
        <authorList>
            <person name="Fletcher K."/>
            <person name="Martin F."/>
            <person name="Isakeit T."/>
            <person name="Cavanaugh K."/>
            <person name="Magill C."/>
            <person name="Michelmore R."/>
        </authorList>
    </citation>
    <scope>NUCLEOTIDE SEQUENCE [LARGE SCALE GENOMIC DNA]</scope>
    <source>
        <strain evidence="1">P6</strain>
    </source>
</reference>